<gene>
    <name evidence="1" type="ORF">GMARGA_LOCUS19182</name>
</gene>
<accession>A0ABN7VJ62</accession>
<proteinExistence type="predicted"/>
<evidence type="ECO:0000313" key="2">
    <source>
        <dbReference type="Proteomes" id="UP000789901"/>
    </source>
</evidence>
<keyword evidence="2" id="KW-1185">Reference proteome</keyword>
<comment type="caution">
    <text evidence="1">The sequence shown here is derived from an EMBL/GenBank/DDBJ whole genome shotgun (WGS) entry which is preliminary data.</text>
</comment>
<dbReference type="EMBL" id="CAJVQB010015826">
    <property type="protein sequence ID" value="CAG8776836.1"/>
    <property type="molecule type" value="Genomic_DNA"/>
</dbReference>
<evidence type="ECO:0000313" key="1">
    <source>
        <dbReference type="EMBL" id="CAG8776836.1"/>
    </source>
</evidence>
<dbReference type="Proteomes" id="UP000789901">
    <property type="component" value="Unassembled WGS sequence"/>
</dbReference>
<reference evidence="1 2" key="1">
    <citation type="submission" date="2021-06" db="EMBL/GenBank/DDBJ databases">
        <authorList>
            <person name="Kallberg Y."/>
            <person name="Tangrot J."/>
            <person name="Rosling A."/>
        </authorList>
    </citation>
    <scope>NUCLEOTIDE SEQUENCE [LARGE SCALE GENOMIC DNA]</scope>
    <source>
        <strain evidence="1 2">120-4 pot B 10/14</strain>
    </source>
</reference>
<name>A0ABN7VJ62_GIGMA</name>
<protein>
    <submittedName>
        <fullName evidence="1">18378_t:CDS:1</fullName>
    </submittedName>
</protein>
<sequence>MLTQIDIIDIQRQMNNKCPISEVYLKEETVDNNESQESECESMVSEFSDIDESVEENSIVFGLKVGDELDDWDAAKKQVQNYAMEVGFELVKRRLEKNKHGEIIRRTFECKHLDISSKHHHLNPEMLNQVKFLVNIGCEAGMIICGLQKNFPNTIIYSKNVYNAIHFFKHNEQLVKTDASETYRRLMQLQREKTASQKYLECALRTNVTSWALCYTHKSFNARIQSTQHVESYNALIKRSIKKLYNQNPSISLPNIIGRYFKRIDNMIKKYLTSLMLKAQRHQMNESLLYRAKEIKD</sequence>
<organism evidence="1 2">
    <name type="scientific">Gigaspora margarita</name>
    <dbReference type="NCBI Taxonomy" id="4874"/>
    <lineage>
        <taxon>Eukaryota</taxon>
        <taxon>Fungi</taxon>
        <taxon>Fungi incertae sedis</taxon>
        <taxon>Mucoromycota</taxon>
        <taxon>Glomeromycotina</taxon>
        <taxon>Glomeromycetes</taxon>
        <taxon>Diversisporales</taxon>
        <taxon>Gigasporaceae</taxon>
        <taxon>Gigaspora</taxon>
    </lineage>
</organism>